<keyword evidence="7" id="KW-1185">Reference proteome</keyword>
<dbReference type="Gene3D" id="3.40.50.2300">
    <property type="match status" value="2"/>
</dbReference>
<dbReference type="CDD" id="cd06267">
    <property type="entry name" value="PBP1_LacI_sugar_binding-like"/>
    <property type="match status" value="1"/>
</dbReference>
<dbReference type="SUPFAM" id="SSF53822">
    <property type="entry name" value="Periplasmic binding protein-like I"/>
    <property type="match status" value="1"/>
</dbReference>
<comment type="caution">
    <text evidence="6">The sequence shown here is derived from an EMBL/GenBank/DDBJ whole genome shotgun (WGS) entry which is preliminary data.</text>
</comment>
<keyword evidence="2" id="KW-0805">Transcription regulation</keyword>
<protein>
    <submittedName>
        <fullName evidence="6">LacI family DNA-binding transcriptional regulator</fullName>
    </submittedName>
</protein>
<dbReference type="GO" id="GO:0003677">
    <property type="term" value="F:DNA binding"/>
    <property type="evidence" value="ECO:0007669"/>
    <property type="project" value="UniProtKB-KW"/>
</dbReference>
<organism evidence="6 7">
    <name type="scientific">Pseudonocardia zijingensis</name>
    <dbReference type="NCBI Taxonomy" id="153376"/>
    <lineage>
        <taxon>Bacteria</taxon>
        <taxon>Bacillati</taxon>
        <taxon>Actinomycetota</taxon>
        <taxon>Actinomycetes</taxon>
        <taxon>Pseudonocardiales</taxon>
        <taxon>Pseudonocardiaceae</taxon>
        <taxon>Pseudonocardia</taxon>
    </lineage>
</organism>
<dbReference type="InterPro" id="IPR046335">
    <property type="entry name" value="LacI/GalR-like_sensor"/>
</dbReference>
<evidence type="ECO:0000256" key="1">
    <source>
        <dbReference type="ARBA" id="ARBA00022491"/>
    </source>
</evidence>
<feature type="domain" description="HTH lacI-type" evidence="5">
    <location>
        <begin position="11"/>
        <end position="68"/>
    </location>
</feature>
<accession>A0ABN1N811</accession>
<keyword evidence="3 6" id="KW-0238">DNA-binding</keyword>
<dbReference type="Pfam" id="PF13377">
    <property type="entry name" value="Peripla_BP_3"/>
    <property type="match status" value="1"/>
</dbReference>
<dbReference type="PANTHER" id="PTHR30146:SF148">
    <property type="entry name" value="HTH-TYPE TRANSCRIPTIONAL REPRESSOR PURR-RELATED"/>
    <property type="match status" value="1"/>
</dbReference>
<keyword evidence="4" id="KW-0804">Transcription</keyword>
<dbReference type="Gene3D" id="1.10.260.40">
    <property type="entry name" value="lambda repressor-like DNA-binding domains"/>
    <property type="match status" value="1"/>
</dbReference>
<keyword evidence="1" id="KW-0678">Repressor</keyword>
<dbReference type="InterPro" id="IPR000843">
    <property type="entry name" value="HTH_LacI"/>
</dbReference>
<dbReference type="SUPFAM" id="SSF47413">
    <property type="entry name" value="lambda repressor-like DNA-binding domains"/>
    <property type="match status" value="1"/>
</dbReference>
<evidence type="ECO:0000256" key="3">
    <source>
        <dbReference type="ARBA" id="ARBA00023125"/>
    </source>
</evidence>
<name>A0ABN1N811_9PSEU</name>
<dbReference type="Pfam" id="PF00356">
    <property type="entry name" value="LacI"/>
    <property type="match status" value="1"/>
</dbReference>
<dbReference type="InterPro" id="IPR028082">
    <property type="entry name" value="Peripla_BP_I"/>
</dbReference>
<dbReference type="PANTHER" id="PTHR30146">
    <property type="entry name" value="LACI-RELATED TRANSCRIPTIONAL REPRESSOR"/>
    <property type="match status" value="1"/>
</dbReference>
<dbReference type="EMBL" id="BAAAHP010000177">
    <property type="protein sequence ID" value="GAA0896842.1"/>
    <property type="molecule type" value="Genomic_DNA"/>
</dbReference>
<evidence type="ECO:0000313" key="7">
    <source>
        <dbReference type="Proteomes" id="UP001499967"/>
    </source>
</evidence>
<evidence type="ECO:0000256" key="4">
    <source>
        <dbReference type="ARBA" id="ARBA00023163"/>
    </source>
</evidence>
<dbReference type="InterPro" id="IPR010982">
    <property type="entry name" value="Lambda_DNA-bd_dom_sf"/>
</dbReference>
<dbReference type="SMART" id="SM00354">
    <property type="entry name" value="HTH_LACI"/>
    <property type="match status" value="1"/>
</dbReference>
<dbReference type="CDD" id="cd01392">
    <property type="entry name" value="HTH_LacI"/>
    <property type="match status" value="1"/>
</dbReference>
<reference evidence="6 7" key="1">
    <citation type="journal article" date="2019" name="Int. J. Syst. Evol. Microbiol.">
        <title>The Global Catalogue of Microorganisms (GCM) 10K type strain sequencing project: providing services to taxonomists for standard genome sequencing and annotation.</title>
        <authorList>
            <consortium name="The Broad Institute Genomics Platform"/>
            <consortium name="The Broad Institute Genome Sequencing Center for Infectious Disease"/>
            <person name="Wu L."/>
            <person name="Ma J."/>
        </authorList>
    </citation>
    <scope>NUCLEOTIDE SEQUENCE [LARGE SCALE GENOMIC DNA]</scope>
    <source>
        <strain evidence="6 7">JCM 11117</strain>
    </source>
</reference>
<proteinExistence type="predicted"/>
<dbReference type="Proteomes" id="UP001499967">
    <property type="component" value="Unassembled WGS sequence"/>
</dbReference>
<sequence>MSGRRARTGRVRQSDIARLAGVSQTTVSLVLNGAPESAAIPEATRERVLAAARELSYVADPAALSLAKGNNRLIGVHTFMATFPVGASNTYYPYLAGVEEETARQGYDLLLFTGSAAEPNDGPVELPRLRMADGALLVGRRFALMGVEALLDSGFPLVYVGRHDELGERLPYIGADYVGATAELVRRLHGLGHRRFVYVREHDDAIASADRERGYREGAAAAGLAPDDATVVRTDGSDITAGTVARWLADGRTALIVEGGTDALAAALAVQRAAADAGLAFPRDLSLALAGERVGHECGAPVLTGFTVPRLEMGRQAVRLLVDLITGTPVPSGARQRLLACSPLDGETAGPPPGHT</sequence>
<gene>
    <name evidence="6" type="ORF">GCM10009559_56250</name>
</gene>
<evidence type="ECO:0000256" key="2">
    <source>
        <dbReference type="ARBA" id="ARBA00023015"/>
    </source>
</evidence>
<evidence type="ECO:0000313" key="6">
    <source>
        <dbReference type="EMBL" id="GAA0896842.1"/>
    </source>
</evidence>
<dbReference type="PROSITE" id="PS50932">
    <property type="entry name" value="HTH_LACI_2"/>
    <property type="match status" value="1"/>
</dbReference>
<evidence type="ECO:0000259" key="5">
    <source>
        <dbReference type="PROSITE" id="PS50932"/>
    </source>
</evidence>